<keyword evidence="3" id="KW-1185">Reference proteome</keyword>
<evidence type="ECO:0000313" key="3">
    <source>
        <dbReference type="Proteomes" id="UP001142291"/>
    </source>
</evidence>
<keyword evidence="1" id="KW-0732">Signal</keyword>
<accession>A0A9W6HN05</accession>
<organism evidence="2 3">
    <name type="scientific">Microbacterium dextranolyticum</name>
    <dbReference type="NCBI Taxonomy" id="36806"/>
    <lineage>
        <taxon>Bacteria</taxon>
        <taxon>Bacillati</taxon>
        <taxon>Actinomycetota</taxon>
        <taxon>Actinomycetes</taxon>
        <taxon>Micrococcales</taxon>
        <taxon>Microbacteriaceae</taxon>
        <taxon>Microbacterium</taxon>
    </lineage>
</organism>
<evidence type="ECO:0000313" key="2">
    <source>
        <dbReference type="EMBL" id="GLJ96216.1"/>
    </source>
</evidence>
<reference evidence="2" key="1">
    <citation type="journal article" date="2014" name="Int. J. Syst. Evol. Microbiol.">
        <title>Complete genome sequence of Corynebacterium casei LMG S-19264T (=DSM 44701T), isolated from a smear-ripened cheese.</title>
        <authorList>
            <consortium name="US DOE Joint Genome Institute (JGI-PGF)"/>
            <person name="Walter F."/>
            <person name="Albersmeier A."/>
            <person name="Kalinowski J."/>
            <person name="Ruckert C."/>
        </authorList>
    </citation>
    <scope>NUCLEOTIDE SEQUENCE</scope>
    <source>
        <strain evidence="2">VKM Ac-1940</strain>
    </source>
</reference>
<dbReference type="PROSITE" id="PS51257">
    <property type="entry name" value="PROKAR_LIPOPROTEIN"/>
    <property type="match status" value="1"/>
</dbReference>
<dbReference type="Proteomes" id="UP001142291">
    <property type="component" value="Unassembled WGS sequence"/>
</dbReference>
<reference evidence="2" key="2">
    <citation type="submission" date="2023-01" db="EMBL/GenBank/DDBJ databases">
        <authorList>
            <person name="Sun Q."/>
            <person name="Evtushenko L."/>
        </authorList>
    </citation>
    <scope>NUCLEOTIDE SEQUENCE</scope>
    <source>
        <strain evidence="2">VKM Ac-1940</strain>
    </source>
</reference>
<proteinExistence type="predicted"/>
<feature type="signal peptide" evidence="1">
    <location>
        <begin position="1"/>
        <end position="30"/>
    </location>
</feature>
<feature type="chain" id="PRO_5040947054" description="Lipoprotein" evidence="1">
    <location>
        <begin position="31"/>
        <end position="172"/>
    </location>
</feature>
<dbReference type="AlphaFoldDB" id="A0A9W6HN05"/>
<comment type="caution">
    <text evidence="2">The sequence shown here is derived from an EMBL/GenBank/DDBJ whole genome shotgun (WGS) entry which is preliminary data.</text>
</comment>
<dbReference type="RefSeq" id="WP_204963361.1">
    <property type="nucleotide sequence ID" value="NZ_BAAAUR010000001.1"/>
</dbReference>
<name>A0A9W6HN05_9MICO</name>
<protein>
    <recommendedName>
        <fullName evidence="4">Lipoprotein</fullName>
    </recommendedName>
</protein>
<dbReference type="EMBL" id="BSER01000009">
    <property type="protein sequence ID" value="GLJ96216.1"/>
    <property type="molecule type" value="Genomic_DNA"/>
</dbReference>
<evidence type="ECO:0008006" key="4">
    <source>
        <dbReference type="Google" id="ProtNLM"/>
    </source>
</evidence>
<gene>
    <name evidence="2" type="ORF">GCM10017591_22790</name>
</gene>
<evidence type="ECO:0000256" key="1">
    <source>
        <dbReference type="SAM" id="SignalP"/>
    </source>
</evidence>
<sequence length="172" mass="18095">MARRWRRGLQTGAGLLLALTVVTACTPAPAPTPTPTGFASDEEAFAAAESTYRAYVNADNASRKDPTSTPRPTDFLTGEALNAEMASERKFSDAGVKLTGDVLIASIRQLEASSTKAKIEACLDVTGTRVMNSEGVDVTPTDRSAQMTATIIVVWSNEGAYISSTSASISQC</sequence>